<organism evidence="2">
    <name type="scientific">human gut metagenome</name>
    <dbReference type="NCBI Taxonomy" id="408170"/>
    <lineage>
        <taxon>unclassified sequences</taxon>
        <taxon>metagenomes</taxon>
        <taxon>organismal metagenomes</taxon>
    </lineage>
</organism>
<sequence>MFVNWYYTKPEAKSVSKAADETTTVSANLGDAMYVNGTAAAAESDWLSEAKLKRTSAHDEAKSALEDVINSSDADSDSKQKASEGLEKLTKNITDESDIENLITAKLGGKCLVSLGESASVTVEKGYLTDEALTQIVDIVTAKSGLPSSKVTVVEAK</sequence>
<evidence type="ECO:0000313" key="2">
    <source>
        <dbReference type="EMBL" id="EKC81185.1"/>
    </source>
</evidence>
<evidence type="ECO:0000256" key="1">
    <source>
        <dbReference type="SAM" id="MobiDB-lite"/>
    </source>
</evidence>
<feature type="region of interest" description="Disordered" evidence="1">
    <location>
        <begin position="64"/>
        <end position="84"/>
    </location>
</feature>
<proteinExistence type="predicted"/>
<dbReference type="Pfam" id="PF12685">
    <property type="entry name" value="SpoIIIAH"/>
    <property type="match status" value="1"/>
</dbReference>
<gene>
    <name evidence="2" type="ORF">LEA_00607</name>
</gene>
<dbReference type="InterPro" id="IPR038503">
    <property type="entry name" value="SpoIIIAH_sf"/>
</dbReference>
<name>K1USB4_9ZZZZ</name>
<protein>
    <recommendedName>
        <fullName evidence="3">Stage III sporulation protein AH</fullName>
    </recommendedName>
</protein>
<dbReference type="EMBL" id="AJWY01000434">
    <property type="protein sequence ID" value="EKC81185.1"/>
    <property type="molecule type" value="Genomic_DNA"/>
</dbReference>
<dbReference type="AlphaFoldDB" id="K1USB4"/>
<reference evidence="2" key="1">
    <citation type="journal article" date="2013" name="Environ. Microbiol.">
        <title>Microbiota from the distal guts of lean and obese adolescents exhibit partial functional redundancy besides clear differences in community structure.</title>
        <authorList>
            <person name="Ferrer M."/>
            <person name="Ruiz A."/>
            <person name="Lanza F."/>
            <person name="Haange S.B."/>
            <person name="Oberbach A."/>
            <person name="Till H."/>
            <person name="Bargiela R."/>
            <person name="Campoy C."/>
            <person name="Segura M.T."/>
            <person name="Richter M."/>
            <person name="von Bergen M."/>
            <person name="Seifert J."/>
            <person name="Suarez A."/>
        </authorList>
    </citation>
    <scope>NUCLEOTIDE SEQUENCE</scope>
</reference>
<dbReference type="InterPro" id="IPR024232">
    <property type="entry name" value="SpoIIIAH"/>
</dbReference>
<accession>K1USB4</accession>
<evidence type="ECO:0008006" key="3">
    <source>
        <dbReference type="Google" id="ProtNLM"/>
    </source>
</evidence>
<dbReference type="Gene3D" id="1.10.287.4300">
    <property type="entry name" value="Stage III sporulation protein AH-like"/>
    <property type="match status" value="1"/>
</dbReference>
<comment type="caution">
    <text evidence="2">The sequence shown here is derived from an EMBL/GenBank/DDBJ whole genome shotgun (WGS) entry which is preliminary data.</text>
</comment>